<comment type="pathway">
    <text evidence="7">Bacterial outer membrane biogenesis; LPS lipid A biosynthesis.</text>
</comment>
<evidence type="ECO:0000259" key="9">
    <source>
        <dbReference type="Pfam" id="PF25087"/>
    </source>
</evidence>
<name>A0AAW9DKX8_ACIAO</name>
<dbReference type="AlphaFoldDB" id="A0AAW9DKX8"/>
<sequence length="351" mass="36401">MPSESVGDARFYARSGPYSLAQIAAAAGSAVSRGDCMMTGVAPLQVAGPTDVSFLDNRRYVSALAATNAGAVIVHPDMANRVPASAIPIVTKATYEGWARVMALFHPEIPPNPGIHPTAFVAPDAIVDSTAEIGAFSQIEEGAQIGPRCRIGAYASIGKAVILGADCRIGTHASISHALLGMRVCLHPGARVGQEGFSFARTKAGYLTIPQLGRVVIEDDVEIGANSTIDRGSVQDTVIGAGSRLDNLVQIGHNVRLGRCCVIVAQVGISGSTILEDFVQVGGQAAMAGHLHIGQGAQIGAQAGVISDVPPKAILLGSPAQSRHEFFRQVATLKRLVRRPGNPPAIKGIDT</sequence>
<comment type="function">
    <text evidence="7">Catalyzes the N-acylation of UDP-3-O-acylglucosamine using 3-hydroxyacyl-ACP as the acyl donor. Is involved in the biosynthesis of lipid A, a phosphorylated glycolipid that anchors the lipopolysaccharide to the outer membrane of the cell.</text>
</comment>
<keyword evidence="6 7" id="KW-0012">Acyltransferase</keyword>
<comment type="subunit">
    <text evidence="7">Homotrimer.</text>
</comment>
<dbReference type="InterPro" id="IPR020573">
    <property type="entry name" value="UDP_GlcNAc_AcTrfase_non-rep"/>
</dbReference>
<reference evidence="10 11" key="1">
    <citation type="submission" date="2023-11" db="EMBL/GenBank/DDBJ databases">
        <title>MicrobeMod: A computational toolkit for identifying prokaryotic methylation and restriction-modification with nanopore sequencing.</title>
        <authorList>
            <person name="Crits-Christoph A."/>
            <person name="Kang S.C."/>
            <person name="Lee H."/>
            <person name="Ostrov N."/>
        </authorList>
    </citation>
    <scope>NUCLEOTIDE SEQUENCE [LARGE SCALE GENOMIC DNA]</scope>
    <source>
        <strain evidence="10 11">DSMZ 700</strain>
    </source>
</reference>
<dbReference type="Pfam" id="PF04613">
    <property type="entry name" value="LpxD"/>
    <property type="match status" value="1"/>
</dbReference>
<comment type="similarity">
    <text evidence="7">Belongs to the transferase hexapeptide repeat family. LpxD subfamily.</text>
</comment>
<dbReference type="GO" id="GO:0103118">
    <property type="term" value="F:UDP-3-O-[(3R)-3-hydroxyacyl]-glucosamine N-acyltransferase activity"/>
    <property type="evidence" value="ECO:0007669"/>
    <property type="project" value="UniProtKB-EC"/>
</dbReference>
<dbReference type="HAMAP" id="MF_00523">
    <property type="entry name" value="LpxD"/>
    <property type="match status" value="1"/>
</dbReference>
<dbReference type="NCBIfam" id="TIGR01853">
    <property type="entry name" value="lipid_A_lpxD"/>
    <property type="match status" value="1"/>
</dbReference>
<evidence type="ECO:0000256" key="6">
    <source>
        <dbReference type="ARBA" id="ARBA00023315"/>
    </source>
</evidence>
<keyword evidence="2 7" id="KW-0441">Lipid A biosynthesis</keyword>
<keyword evidence="1 7" id="KW-0444">Lipid biosynthesis</keyword>
<feature type="domain" description="UDP-3-O-[3-hydroxymyristoyl] glucosamine N-acyltransferase non-repeat region" evidence="8">
    <location>
        <begin position="38"/>
        <end position="104"/>
    </location>
</feature>
<keyword evidence="4 7" id="KW-0677">Repeat</keyword>
<proteinExistence type="inferred from homology"/>
<keyword evidence="5 7" id="KW-0443">Lipid metabolism</keyword>
<gene>
    <name evidence="7 10" type="primary">lpxD</name>
    <name evidence="10" type="ORF">SIL87_01140</name>
</gene>
<keyword evidence="11" id="KW-1185">Reference proteome</keyword>
<protein>
    <recommendedName>
        <fullName evidence="7">UDP-3-O-acylglucosamine N-acyltransferase</fullName>
        <ecNumber evidence="7">2.3.1.191</ecNumber>
    </recommendedName>
</protein>
<dbReference type="InterPro" id="IPR011004">
    <property type="entry name" value="Trimer_LpxA-like_sf"/>
</dbReference>
<feature type="active site" description="Proton acceptor" evidence="7">
    <location>
        <position position="253"/>
    </location>
</feature>
<evidence type="ECO:0000256" key="4">
    <source>
        <dbReference type="ARBA" id="ARBA00022737"/>
    </source>
</evidence>
<dbReference type="Proteomes" id="UP001279553">
    <property type="component" value="Unassembled WGS sequence"/>
</dbReference>
<evidence type="ECO:0000313" key="11">
    <source>
        <dbReference type="Proteomes" id="UP001279553"/>
    </source>
</evidence>
<dbReference type="GO" id="GO:0016020">
    <property type="term" value="C:membrane"/>
    <property type="evidence" value="ECO:0007669"/>
    <property type="project" value="GOC"/>
</dbReference>
<dbReference type="Gene3D" id="3.40.1390.10">
    <property type="entry name" value="MurE/MurF, N-terminal domain"/>
    <property type="match status" value="1"/>
</dbReference>
<evidence type="ECO:0000259" key="8">
    <source>
        <dbReference type="Pfam" id="PF04613"/>
    </source>
</evidence>
<dbReference type="RefSeq" id="WP_319612453.1">
    <property type="nucleotide sequence ID" value="NZ_JAWXYB010000002.1"/>
</dbReference>
<dbReference type="GO" id="GO:0009245">
    <property type="term" value="P:lipid A biosynthetic process"/>
    <property type="evidence" value="ECO:0007669"/>
    <property type="project" value="UniProtKB-UniRule"/>
</dbReference>
<dbReference type="InterPro" id="IPR007691">
    <property type="entry name" value="LpxD"/>
</dbReference>
<evidence type="ECO:0000256" key="2">
    <source>
        <dbReference type="ARBA" id="ARBA00022556"/>
    </source>
</evidence>
<evidence type="ECO:0000256" key="3">
    <source>
        <dbReference type="ARBA" id="ARBA00022679"/>
    </source>
</evidence>
<dbReference type="CDD" id="cd03352">
    <property type="entry name" value="LbH_LpxD"/>
    <property type="match status" value="1"/>
</dbReference>
<dbReference type="Gene3D" id="2.160.10.10">
    <property type="entry name" value="Hexapeptide repeat proteins"/>
    <property type="match status" value="1"/>
</dbReference>
<dbReference type="InterPro" id="IPR056729">
    <property type="entry name" value="GMPPB_C"/>
</dbReference>
<dbReference type="PANTHER" id="PTHR43378">
    <property type="entry name" value="UDP-3-O-ACYLGLUCOSAMINE N-ACYLTRANSFERASE"/>
    <property type="match status" value="1"/>
</dbReference>
<comment type="caution">
    <text evidence="10">The sequence shown here is derived from an EMBL/GenBank/DDBJ whole genome shotgun (WGS) entry which is preliminary data.</text>
</comment>
<accession>A0AAW9DKX8</accession>
<keyword evidence="3 7" id="KW-0808">Transferase</keyword>
<dbReference type="GO" id="GO:0016410">
    <property type="term" value="F:N-acyltransferase activity"/>
    <property type="evidence" value="ECO:0007669"/>
    <property type="project" value="InterPro"/>
</dbReference>
<evidence type="ECO:0000313" key="10">
    <source>
        <dbReference type="EMBL" id="MDX5929370.1"/>
    </source>
</evidence>
<evidence type="ECO:0000256" key="5">
    <source>
        <dbReference type="ARBA" id="ARBA00023098"/>
    </source>
</evidence>
<dbReference type="Pfam" id="PF25087">
    <property type="entry name" value="GMPPB_C"/>
    <property type="match status" value="1"/>
</dbReference>
<dbReference type="SUPFAM" id="SSF51161">
    <property type="entry name" value="Trimeric LpxA-like enzymes"/>
    <property type="match status" value="1"/>
</dbReference>
<feature type="domain" description="Mannose-1-phosphate guanyltransferase C-terminal" evidence="9">
    <location>
        <begin position="123"/>
        <end position="230"/>
    </location>
</feature>
<dbReference type="EMBL" id="JAWXYB010000002">
    <property type="protein sequence ID" value="MDX5929370.1"/>
    <property type="molecule type" value="Genomic_DNA"/>
</dbReference>
<organism evidence="10 11">
    <name type="scientific">Acidiphilium acidophilum</name>
    <name type="common">Thiobacillus acidophilus</name>
    <dbReference type="NCBI Taxonomy" id="76588"/>
    <lineage>
        <taxon>Bacteria</taxon>
        <taxon>Pseudomonadati</taxon>
        <taxon>Pseudomonadota</taxon>
        <taxon>Alphaproteobacteria</taxon>
        <taxon>Acetobacterales</taxon>
        <taxon>Acidocellaceae</taxon>
        <taxon>Acidiphilium</taxon>
    </lineage>
</organism>
<evidence type="ECO:0000256" key="7">
    <source>
        <dbReference type="HAMAP-Rule" id="MF_00523"/>
    </source>
</evidence>
<dbReference type="NCBIfam" id="NF002060">
    <property type="entry name" value="PRK00892.1"/>
    <property type="match status" value="1"/>
</dbReference>
<dbReference type="PANTHER" id="PTHR43378:SF2">
    <property type="entry name" value="UDP-3-O-ACYLGLUCOSAMINE N-ACYLTRANSFERASE 1, MITOCHONDRIAL-RELATED"/>
    <property type="match status" value="1"/>
</dbReference>
<comment type="catalytic activity">
    <reaction evidence="7">
        <text>a UDP-3-O-[(3R)-3-hydroxyacyl]-alpha-D-glucosamine + a (3R)-hydroxyacyl-[ACP] = a UDP-2-N,3-O-bis[(3R)-3-hydroxyacyl]-alpha-D-glucosamine + holo-[ACP] + H(+)</text>
        <dbReference type="Rhea" id="RHEA:53836"/>
        <dbReference type="Rhea" id="RHEA-COMP:9685"/>
        <dbReference type="Rhea" id="RHEA-COMP:9945"/>
        <dbReference type="ChEBI" id="CHEBI:15378"/>
        <dbReference type="ChEBI" id="CHEBI:64479"/>
        <dbReference type="ChEBI" id="CHEBI:78827"/>
        <dbReference type="ChEBI" id="CHEBI:137740"/>
        <dbReference type="ChEBI" id="CHEBI:137748"/>
        <dbReference type="EC" id="2.3.1.191"/>
    </reaction>
</comment>
<evidence type="ECO:0000256" key="1">
    <source>
        <dbReference type="ARBA" id="ARBA00022516"/>
    </source>
</evidence>
<dbReference type="EC" id="2.3.1.191" evidence="7"/>